<dbReference type="InterPro" id="IPR051169">
    <property type="entry name" value="NADH-Q_oxidoreductase"/>
</dbReference>
<feature type="compositionally biased region" description="Basic residues" evidence="6">
    <location>
        <begin position="8"/>
        <end position="20"/>
    </location>
</feature>
<dbReference type="EMBL" id="CP035913">
    <property type="protein sequence ID" value="QBE65858.1"/>
    <property type="molecule type" value="Genomic_DNA"/>
</dbReference>
<comment type="cofactor">
    <cofactor evidence="1">
        <name>FAD</name>
        <dbReference type="ChEBI" id="CHEBI:57692"/>
    </cofactor>
</comment>
<dbReference type="PRINTS" id="PR00368">
    <property type="entry name" value="FADPNR"/>
</dbReference>
<evidence type="ECO:0000313" key="9">
    <source>
        <dbReference type="Proteomes" id="UP000290637"/>
    </source>
</evidence>
<dbReference type="Pfam" id="PF07992">
    <property type="entry name" value="Pyr_redox_2"/>
    <property type="match status" value="1"/>
</dbReference>
<dbReference type="GO" id="GO:0003955">
    <property type="term" value="F:NAD(P)H dehydrogenase (quinone) activity"/>
    <property type="evidence" value="ECO:0007669"/>
    <property type="project" value="TreeGrafter"/>
</dbReference>
<organism evidence="8 9">
    <name type="scientific">Pseudoduganella lutea</name>
    <dbReference type="NCBI Taxonomy" id="321985"/>
    <lineage>
        <taxon>Bacteria</taxon>
        <taxon>Pseudomonadati</taxon>
        <taxon>Pseudomonadota</taxon>
        <taxon>Betaproteobacteria</taxon>
        <taxon>Burkholderiales</taxon>
        <taxon>Oxalobacteraceae</taxon>
        <taxon>Telluria group</taxon>
        <taxon>Pseudoduganella</taxon>
    </lineage>
</organism>
<evidence type="ECO:0000256" key="6">
    <source>
        <dbReference type="SAM" id="MobiDB-lite"/>
    </source>
</evidence>
<evidence type="ECO:0000256" key="3">
    <source>
        <dbReference type="ARBA" id="ARBA00022630"/>
    </source>
</evidence>
<name>A0A4P6L4N9_9BURK</name>
<dbReference type="Gene3D" id="3.50.50.100">
    <property type="match status" value="1"/>
</dbReference>
<dbReference type="PANTHER" id="PTHR42913">
    <property type="entry name" value="APOPTOSIS-INDUCING FACTOR 1"/>
    <property type="match status" value="1"/>
</dbReference>
<dbReference type="KEGG" id="plue:EWM63_25130"/>
<gene>
    <name evidence="8" type="ORF">EWM63_25130</name>
</gene>
<protein>
    <submittedName>
        <fullName evidence="8">NAD(P)/FAD-dependent oxidoreductase</fullName>
    </submittedName>
</protein>
<proteinExistence type="inferred from homology"/>
<comment type="similarity">
    <text evidence="2">Belongs to the NADH dehydrogenase family.</text>
</comment>
<keyword evidence="3" id="KW-0285">Flavoprotein</keyword>
<evidence type="ECO:0000256" key="4">
    <source>
        <dbReference type="ARBA" id="ARBA00022827"/>
    </source>
</evidence>
<dbReference type="PANTHER" id="PTHR42913:SF3">
    <property type="entry name" value="64 KDA MITOCHONDRIAL NADH DEHYDROGENASE (EUROFUNG)"/>
    <property type="match status" value="1"/>
</dbReference>
<dbReference type="InterPro" id="IPR036188">
    <property type="entry name" value="FAD/NAD-bd_sf"/>
</dbReference>
<evidence type="ECO:0000313" key="8">
    <source>
        <dbReference type="EMBL" id="QBE65858.1"/>
    </source>
</evidence>
<keyword evidence="9" id="KW-1185">Reference proteome</keyword>
<dbReference type="SUPFAM" id="SSF51905">
    <property type="entry name" value="FAD/NAD(P)-binding domain"/>
    <property type="match status" value="2"/>
</dbReference>
<feature type="domain" description="FAD/NAD(P)-binding" evidence="7">
    <location>
        <begin position="48"/>
        <end position="393"/>
    </location>
</feature>
<dbReference type="OrthoDB" id="9781621at2"/>
<evidence type="ECO:0000256" key="2">
    <source>
        <dbReference type="ARBA" id="ARBA00005272"/>
    </source>
</evidence>
<dbReference type="GO" id="GO:0019646">
    <property type="term" value="P:aerobic electron transport chain"/>
    <property type="evidence" value="ECO:0007669"/>
    <property type="project" value="TreeGrafter"/>
</dbReference>
<reference evidence="8 9" key="1">
    <citation type="submission" date="2019-02" db="EMBL/GenBank/DDBJ databases">
        <title>Draft Genome Sequences of Six Type Strains of the Genus Massilia.</title>
        <authorList>
            <person name="Miess H."/>
            <person name="Frediansyhah A."/>
            <person name="Gross H."/>
        </authorList>
    </citation>
    <scope>NUCLEOTIDE SEQUENCE [LARGE SCALE GENOMIC DNA]</scope>
    <source>
        <strain evidence="8 9">DSM 17473</strain>
    </source>
</reference>
<keyword evidence="4" id="KW-0274">FAD</keyword>
<keyword evidence="5" id="KW-0560">Oxidoreductase</keyword>
<evidence type="ECO:0000256" key="1">
    <source>
        <dbReference type="ARBA" id="ARBA00001974"/>
    </source>
</evidence>
<feature type="region of interest" description="Disordered" evidence="6">
    <location>
        <begin position="1"/>
        <end position="39"/>
    </location>
</feature>
<dbReference type="InterPro" id="IPR023753">
    <property type="entry name" value="FAD/NAD-binding_dom"/>
</dbReference>
<evidence type="ECO:0000256" key="5">
    <source>
        <dbReference type="ARBA" id="ARBA00023002"/>
    </source>
</evidence>
<dbReference type="Proteomes" id="UP000290637">
    <property type="component" value="Chromosome"/>
</dbReference>
<evidence type="ECO:0000259" key="7">
    <source>
        <dbReference type="Pfam" id="PF07992"/>
    </source>
</evidence>
<accession>A0A4P6L4N9</accession>
<sequence length="487" mass="52999">MPATRSSCRPRSRPRTRHVARTSASRRVATPGSDQQRFSTSWRNRMQTIVIAGGGVAGLELATRLGRELGRRNKARIVLVDSAPTHFWKPLLHSVAAGTIDPDHYHVDHARQAIDNHFEFMCGEVVDVDRAARALTIRARLPHAMGQETTLRYDRLVLSFGSVTNFFGVPGAADHCLSLDGVEQAEAFRRRFLRLCAAAGARQRLNSNGATLPSAAPAAPAAPLVNIVIVGAGPTGVELAADLRHTVDTLVRYRLNELDSACQVRITIIERGPRLLPSLAPALSDIAAAKLRGLGIDIRTDTAVAEVTAEHVITADGEVYPAAIAVWAAGVQGPSINTRLGIALNRSKQVLVDAQLRAIDDPHIHAMGDCSAMQVASATAMVPPSAQAARQQADFLYHLLARPQRSAPAFRYRDHGTLVSLGRYGAVGMLRQVIGDRHVNVQGMVAKALYLVAYERYVMANLGPVRMCAQMVVRWVRSKWLMPVKWH</sequence>
<dbReference type="AlphaFoldDB" id="A0A4P6L4N9"/>